<organism evidence="1">
    <name type="scientific">Cacopsylla melanoneura</name>
    <dbReference type="NCBI Taxonomy" id="428564"/>
    <lineage>
        <taxon>Eukaryota</taxon>
        <taxon>Metazoa</taxon>
        <taxon>Ecdysozoa</taxon>
        <taxon>Arthropoda</taxon>
        <taxon>Hexapoda</taxon>
        <taxon>Insecta</taxon>
        <taxon>Pterygota</taxon>
        <taxon>Neoptera</taxon>
        <taxon>Paraneoptera</taxon>
        <taxon>Hemiptera</taxon>
        <taxon>Sternorrhyncha</taxon>
        <taxon>Psylloidea</taxon>
        <taxon>Psyllidae</taxon>
        <taxon>Psyllinae</taxon>
        <taxon>Cacopsylla</taxon>
    </lineage>
</organism>
<dbReference type="AlphaFoldDB" id="A0A8D9BGA3"/>
<accession>A0A8D9BGA3</accession>
<reference evidence="1" key="1">
    <citation type="submission" date="2021-05" db="EMBL/GenBank/DDBJ databases">
        <authorList>
            <person name="Alioto T."/>
            <person name="Alioto T."/>
            <person name="Gomez Garrido J."/>
        </authorList>
    </citation>
    <scope>NUCLEOTIDE SEQUENCE</scope>
</reference>
<evidence type="ECO:0000313" key="1">
    <source>
        <dbReference type="EMBL" id="CAG6784744.1"/>
    </source>
</evidence>
<proteinExistence type="predicted"/>
<protein>
    <submittedName>
        <fullName evidence="1">Uncharacterized protein</fullName>
    </submittedName>
</protein>
<sequence>MASKVFAFEDKLKLYSEEIQNSVLIHFPTVVRAKEDDINISPQIYGIMTKYLSSLTEEFKRRFQELRNKHLITAFYSNWCQICIVGIPAVHLYTDTVYSSVLLAYIGYRTDSRIQIQTGVLEKEA</sequence>
<dbReference type="InterPro" id="IPR036249">
    <property type="entry name" value="Thioredoxin-like_sf"/>
</dbReference>
<dbReference type="EMBL" id="HBUF01639534">
    <property type="protein sequence ID" value="CAG6784745.1"/>
    <property type="molecule type" value="Transcribed_RNA"/>
</dbReference>
<name>A0A8D9BGA3_9HEMI</name>
<dbReference type="SUPFAM" id="SSF52833">
    <property type="entry name" value="Thioredoxin-like"/>
    <property type="match status" value="1"/>
</dbReference>
<dbReference type="EMBL" id="HBUF01639532">
    <property type="protein sequence ID" value="CAG6784744.1"/>
    <property type="molecule type" value="Transcribed_RNA"/>
</dbReference>